<dbReference type="SUPFAM" id="SSF53335">
    <property type="entry name" value="S-adenosyl-L-methionine-dependent methyltransferases"/>
    <property type="match status" value="1"/>
</dbReference>
<name>A0A1G7LEK0_9PROT</name>
<dbReference type="GO" id="GO:0032259">
    <property type="term" value="P:methylation"/>
    <property type="evidence" value="ECO:0007669"/>
    <property type="project" value="UniProtKB-KW"/>
</dbReference>
<evidence type="ECO:0000313" key="4">
    <source>
        <dbReference type="Proteomes" id="UP000199415"/>
    </source>
</evidence>
<dbReference type="AlphaFoldDB" id="A0A1G7LEK0"/>
<dbReference type="InterPro" id="IPR038375">
    <property type="entry name" value="NDUFAF7_sf"/>
</dbReference>
<keyword evidence="2" id="KW-0808">Transferase</keyword>
<accession>A0A1G7LEK0</accession>
<reference evidence="3 4" key="1">
    <citation type="submission" date="2016-10" db="EMBL/GenBank/DDBJ databases">
        <authorList>
            <person name="de Groot N.N."/>
        </authorList>
    </citation>
    <scope>NUCLEOTIDE SEQUENCE [LARGE SCALE GENOMIC DNA]</scope>
    <source>
        <strain evidence="3 4">DSM 25584</strain>
    </source>
</reference>
<dbReference type="RefSeq" id="WP_090018266.1">
    <property type="nucleotide sequence ID" value="NZ_FNCE01000001.1"/>
</dbReference>
<organism evidence="3 4">
    <name type="scientific">Limimonas halophila</name>
    <dbReference type="NCBI Taxonomy" id="1082479"/>
    <lineage>
        <taxon>Bacteria</taxon>
        <taxon>Pseudomonadati</taxon>
        <taxon>Pseudomonadota</taxon>
        <taxon>Alphaproteobacteria</taxon>
        <taxon>Rhodospirillales</taxon>
        <taxon>Rhodovibrionaceae</taxon>
        <taxon>Limimonas</taxon>
    </lineage>
</organism>
<evidence type="ECO:0000256" key="1">
    <source>
        <dbReference type="ARBA" id="ARBA00022603"/>
    </source>
</evidence>
<dbReference type="EMBL" id="FNCE01000001">
    <property type="protein sequence ID" value="SDF47796.1"/>
    <property type="molecule type" value="Genomic_DNA"/>
</dbReference>
<protein>
    <submittedName>
        <fullName evidence="3">NADH dehydrogenase [ubiquinone] 1 alpha subcomplex assembly factor 7</fullName>
    </submittedName>
</protein>
<keyword evidence="1" id="KW-0489">Methyltransferase</keyword>
<evidence type="ECO:0000313" key="3">
    <source>
        <dbReference type="EMBL" id="SDF47796.1"/>
    </source>
</evidence>
<dbReference type="PANTHER" id="PTHR12049:SF7">
    <property type="entry name" value="PROTEIN ARGININE METHYLTRANSFERASE NDUFAF7, MITOCHONDRIAL"/>
    <property type="match status" value="1"/>
</dbReference>
<dbReference type="Gene3D" id="3.40.50.12710">
    <property type="match status" value="1"/>
</dbReference>
<dbReference type="Pfam" id="PF02636">
    <property type="entry name" value="Methyltransf_28"/>
    <property type="match status" value="1"/>
</dbReference>
<keyword evidence="4" id="KW-1185">Reference proteome</keyword>
<dbReference type="Proteomes" id="UP000199415">
    <property type="component" value="Unassembled WGS sequence"/>
</dbReference>
<dbReference type="GO" id="GO:0035243">
    <property type="term" value="F:protein-arginine omega-N symmetric methyltransferase activity"/>
    <property type="evidence" value="ECO:0007669"/>
    <property type="project" value="TreeGrafter"/>
</dbReference>
<gene>
    <name evidence="3" type="ORF">SAMN05216241_101216</name>
</gene>
<dbReference type="STRING" id="1082479.SAMN05216241_101216"/>
<dbReference type="InterPro" id="IPR029063">
    <property type="entry name" value="SAM-dependent_MTases_sf"/>
</dbReference>
<sequence length="369" mass="39124">MTALEDRIKRRIAVEGPISLGAYMAEVLAAPGAGYYAGEHDPLGAAGDFTTAPEISQMFGELLGLWCADTWQRLLGSPSPVHLVELGPGRGTLMADALRAARMMPGFREALDVHLVEISPALRAKQEETLRDAGVAVHWHRETATIPDGPLLVLANEFFDALPVRQMERTADGWCERLVAVDPERDALALARGAPTRKAAHYVPEELRDAPEGTVVEVSPAMLAQTQELAERIAQVGGAGLIVDFGPDSVMSGATLQAVRRHRPAEILEAPGETDLTAHVPFPLLARAAREAGAAAHGPVQQGTFLRALGIEARAQTLTANAAPQQARAIASALHRLTAPEEMGELFKALAITPRGAGTPAGFPETAEA</sequence>
<proteinExistence type="predicted"/>
<evidence type="ECO:0000256" key="2">
    <source>
        <dbReference type="ARBA" id="ARBA00022679"/>
    </source>
</evidence>
<dbReference type="PANTHER" id="PTHR12049">
    <property type="entry name" value="PROTEIN ARGININE METHYLTRANSFERASE NDUFAF7, MITOCHONDRIAL"/>
    <property type="match status" value="1"/>
</dbReference>
<dbReference type="OrthoDB" id="9794208at2"/>
<keyword evidence="3" id="KW-0830">Ubiquinone</keyword>
<dbReference type="InterPro" id="IPR003788">
    <property type="entry name" value="NDUFAF7"/>
</dbReference>